<dbReference type="Proteomes" id="UP000054196">
    <property type="component" value="Unassembled WGS sequence"/>
</dbReference>
<dbReference type="RefSeq" id="XP_007389498.1">
    <property type="nucleotide sequence ID" value="XM_007389436.1"/>
</dbReference>
<accession>R7RZ72</accession>
<dbReference type="HOGENOM" id="CLU_956899_0_0_1"/>
<organism evidence="1 2">
    <name type="scientific">Punctularia strigosozonata (strain HHB-11173)</name>
    <name type="common">White-rot fungus</name>
    <dbReference type="NCBI Taxonomy" id="741275"/>
    <lineage>
        <taxon>Eukaryota</taxon>
        <taxon>Fungi</taxon>
        <taxon>Dikarya</taxon>
        <taxon>Basidiomycota</taxon>
        <taxon>Agaricomycotina</taxon>
        <taxon>Agaricomycetes</taxon>
        <taxon>Corticiales</taxon>
        <taxon>Punctulariaceae</taxon>
        <taxon>Punctularia</taxon>
    </lineage>
</organism>
<evidence type="ECO:0000313" key="1">
    <source>
        <dbReference type="EMBL" id="EIN03273.1"/>
    </source>
</evidence>
<gene>
    <name evidence="1" type="ORF">PUNSTDRAFT_139704</name>
</gene>
<dbReference type="AlphaFoldDB" id="R7RZ72"/>
<dbReference type="GeneID" id="18880420"/>
<proteinExistence type="predicted"/>
<reference evidence="2" key="1">
    <citation type="journal article" date="2012" name="Science">
        <title>The Paleozoic origin of enzymatic lignin decomposition reconstructed from 31 fungal genomes.</title>
        <authorList>
            <person name="Floudas D."/>
            <person name="Binder M."/>
            <person name="Riley R."/>
            <person name="Barry K."/>
            <person name="Blanchette R.A."/>
            <person name="Henrissat B."/>
            <person name="Martinez A.T."/>
            <person name="Otillar R."/>
            <person name="Spatafora J.W."/>
            <person name="Yadav J.S."/>
            <person name="Aerts A."/>
            <person name="Benoit I."/>
            <person name="Boyd A."/>
            <person name="Carlson A."/>
            <person name="Copeland A."/>
            <person name="Coutinho P.M."/>
            <person name="de Vries R.P."/>
            <person name="Ferreira P."/>
            <person name="Findley K."/>
            <person name="Foster B."/>
            <person name="Gaskell J."/>
            <person name="Glotzer D."/>
            <person name="Gorecki P."/>
            <person name="Heitman J."/>
            <person name="Hesse C."/>
            <person name="Hori C."/>
            <person name="Igarashi K."/>
            <person name="Jurgens J.A."/>
            <person name="Kallen N."/>
            <person name="Kersten P."/>
            <person name="Kohler A."/>
            <person name="Kuees U."/>
            <person name="Kumar T.K.A."/>
            <person name="Kuo A."/>
            <person name="LaButti K."/>
            <person name="Larrondo L.F."/>
            <person name="Lindquist E."/>
            <person name="Ling A."/>
            <person name="Lombard V."/>
            <person name="Lucas S."/>
            <person name="Lundell T."/>
            <person name="Martin R."/>
            <person name="McLaughlin D.J."/>
            <person name="Morgenstern I."/>
            <person name="Morin E."/>
            <person name="Murat C."/>
            <person name="Nagy L.G."/>
            <person name="Nolan M."/>
            <person name="Ohm R.A."/>
            <person name="Patyshakuliyeva A."/>
            <person name="Rokas A."/>
            <person name="Ruiz-Duenas F.J."/>
            <person name="Sabat G."/>
            <person name="Salamov A."/>
            <person name="Samejima M."/>
            <person name="Schmutz J."/>
            <person name="Slot J.C."/>
            <person name="St John F."/>
            <person name="Stenlid J."/>
            <person name="Sun H."/>
            <person name="Sun S."/>
            <person name="Syed K."/>
            <person name="Tsang A."/>
            <person name="Wiebenga A."/>
            <person name="Young D."/>
            <person name="Pisabarro A."/>
            <person name="Eastwood D.C."/>
            <person name="Martin F."/>
            <person name="Cullen D."/>
            <person name="Grigoriev I.V."/>
            <person name="Hibbett D.S."/>
        </authorList>
    </citation>
    <scope>NUCLEOTIDE SEQUENCE [LARGE SCALE GENOMIC DNA]</scope>
    <source>
        <strain evidence="2">HHB-11173 SS5</strain>
    </source>
</reference>
<keyword evidence="2" id="KW-1185">Reference proteome</keyword>
<dbReference type="KEGG" id="psq:PUNSTDRAFT_139704"/>
<dbReference type="EMBL" id="JH687682">
    <property type="protein sequence ID" value="EIN03273.1"/>
    <property type="molecule type" value="Genomic_DNA"/>
</dbReference>
<name>R7RZ72_PUNST</name>
<sequence length="291" mass="32357">MTTTGKLTVVVCIGDHQDPVALNARGPLTVSLIEYPDSTSNMASDIPPAMDIIQYGWNNDLGDNSVLLVQMEIPGPSTSTVKFFLQYQAVEEVSEFRAQITRPYHFIYVDNSDDLNSLKTRNQHQPPEDNVTKDDLEKIVTVLLDSNQNTPWRAFLTNCLGMPKRARPKGFKNAMSHHAALLAAWLLINPTNTFQGLLHATERSFQAVVNNGDWAVYKQRAWLFTAYQVAGGISDGGMLASSTSSNLATTFQQTTEKFEKIQDKTLGDLPPAFQANIRSYITRPLLSTLFN</sequence>
<evidence type="ECO:0000313" key="2">
    <source>
        <dbReference type="Proteomes" id="UP000054196"/>
    </source>
</evidence>
<protein>
    <submittedName>
        <fullName evidence="1">Uncharacterized protein</fullName>
    </submittedName>
</protein>